<dbReference type="PROSITE" id="PS50004">
    <property type="entry name" value="C2"/>
    <property type="match status" value="2"/>
</dbReference>
<dbReference type="GO" id="GO:0008270">
    <property type="term" value="F:zinc ion binding"/>
    <property type="evidence" value="ECO:0007669"/>
    <property type="project" value="UniProtKB-KW"/>
</dbReference>
<evidence type="ECO:0000259" key="5">
    <source>
        <dbReference type="PROSITE" id="PS50089"/>
    </source>
</evidence>
<evidence type="ECO:0000259" key="4">
    <source>
        <dbReference type="PROSITE" id="PS50004"/>
    </source>
</evidence>
<keyword evidence="2" id="KW-0479">Metal-binding</keyword>
<reference evidence="6 7" key="1">
    <citation type="submission" date="2020-04" db="EMBL/GenBank/DDBJ databases">
        <title>Perkinsus olseni comparative genomics.</title>
        <authorList>
            <person name="Bogema D.R."/>
        </authorList>
    </citation>
    <scope>NUCLEOTIDE SEQUENCE [LARGE SCALE GENOMIC DNA]</scope>
    <source>
        <strain evidence="6">ATCC PRA-179</strain>
    </source>
</reference>
<feature type="domain" description="C2" evidence="4">
    <location>
        <begin position="153"/>
        <end position="284"/>
    </location>
</feature>
<dbReference type="GO" id="GO:0005544">
    <property type="term" value="F:calcium-dependent phospholipid binding"/>
    <property type="evidence" value="ECO:0007669"/>
    <property type="project" value="InterPro"/>
</dbReference>
<feature type="region of interest" description="Disordered" evidence="3">
    <location>
        <begin position="694"/>
        <end position="732"/>
    </location>
</feature>
<dbReference type="InterPro" id="IPR000008">
    <property type="entry name" value="C2_dom"/>
</dbReference>
<dbReference type="SMART" id="SM00327">
    <property type="entry name" value="VWA"/>
    <property type="match status" value="1"/>
</dbReference>
<dbReference type="OrthoDB" id="5855668at2759"/>
<evidence type="ECO:0000256" key="2">
    <source>
        <dbReference type="PROSITE-ProRule" id="PRU00175"/>
    </source>
</evidence>
<keyword evidence="2" id="KW-0862">Zinc</keyword>
<evidence type="ECO:0000313" key="7">
    <source>
        <dbReference type="Proteomes" id="UP000570595"/>
    </source>
</evidence>
<feature type="domain" description="RING-type" evidence="5">
    <location>
        <begin position="837"/>
        <end position="876"/>
    </location>
</feature>
<dbReference type="Gene3D" id="2.60.40.150">
    <property type="entry name" value="C2 domain"/>
    <property type="match status" value="2"/>
</dbReference>
<evidence type="ECO:0000256" key="1">
    <source>
        <dbReference type="ARBA" id="ARBA00009048"/>
    </source>
</evidence>
<dbReference type="GO" id="GO:0071277">
    <property type="term" value="P:cellular response to calcium ion"/>
    <property type="evidence" value="ECO:0007669"/>
    <property type="project" value="TreeGrafter"/>
</dbReference>
<dbReference type="InterPro" id="IPR045052">
    <property type="entry name" value="Copine"/>
</dbReference>
<feature type="region of interest" description="Disordered" evidence="3">
    <location>
        <begin position="585"/>
        <end position="608"/>
    </location>
</feature>
<comment type="similarity">
    <text evidence="1">Belongs to the copine family.</text>
</comment>
<dbReference type="SMART" id="SM00184">
    <property type="entry name" value="RING"/>
    <property type="match status" value="1"/>
</dbReference>
<evidence type="ECO:0000256" key="3">
    <source>
        <dbReference type="SAM" id="MobiDB-lite"/>
    </source>
</evidence>
<dbReference type="SUPFAM" id="SSF53300">
    <property type="entry name" value="vWA-like"/>
    <property type="match status" value="1"/>
</dbReference>
<feature type="region of interest" description="Disordered" evidence="3">
    <location>
        <begin position="760"/>
        <end position="826"/>
    </location>
</feature>
<feature type="compositionally biased region" description="Low complexity" evidence="3">
    <location>
        <begin position="762"/>
        <end position="797"/>
    </location>
</feature>
<dbReference type="SUPFAM" id="SSF57850">
    <property type="entry name" value="RING/U-box"/>
    <property type="match status" value="1"/>
</dbReference>
<comment type="caution">
    <text evidence="6">The sequence shown here is derived from an EMBL/GenBank/DDBJ whole genome shotgun (WGS) entry which is preliminary data.</text>
</comment>
<dbReference type="PROSITE" id="PS50089">
    <property type="entry name" value="ZF_RING_2"/>
    <property type="match status" value="1"/>
</dbReference>
<dbReference type="EMBL" id="JABAHT010000551">
    <property type="protein sequence ID" value="KAF4654245.1"/>
    <property type="molecule type" value="Genomic_DNA"/>
</dbReference>
<dbReference type="InterPro" id="IPR010734">
    <property type="entry name" value="Copine_C"/>
</dbReference>
<dbReference type="Pfam" id="PF00168">
    <property type="entry name" value="C2"/>
    <property type="match status" value="2"/>
</dbReference>
<dbReference type="InterPro" id="IPR001841">
    <property type="entry name" value="Znf_RING"/>
</dbReference>
<feature type="compositionally biased region" description="Basic residues" evidence="3">
    <location>
        <begin position="798"/>
        <end position="819"/>
    </location>
</feature>
<dbReference type="PANTHER" id="PTHR10857">
    <property type="entry name" value="COPINE"/>
    <property type="match status" value="1"/>
</dbReference>
<dbReference type="InterPro" id="IPR035892">
    <property type="entry name" value="C2_domain_sf"/>
</dbReference>
<accession>A0A7J6L4X9</accession>
<dbReference type="Pfam" id="PF07002">
    <property type="entry name" value="Copine"/>
    <property type="match status" value="1"/>
</dbReference>
<dbReference type="AlphaFoldDB" id="A0A7J6L4X9"/>
<name>A0A7J6L4X9_PEROL</name>
<evidence type="ECO:0000313" key="6">
    <source>
        <dbReference type="EMBL" id="KAF4654245.1"/>
    </source>
</evidence>
<dbReference type="SUPFAM" id="SSF49562">
    <property type="entry name" value="C2 domain (Calcium/lipid-binding domain, CaLB)"/>
    <property type="match status" value="2"/>
</dbReference>
<dbReference type="PANTHER" id="PTHR10857:SF106">
    <property type="entry name" value="C2 DOMAIN-CONTAINING PROTEIN"/>
    <property type="match status" value="1"/>
</dbReference>
<gene>
    <name evidence="6" type="ORF">FOZ61_008392</name>
</gene>
<dbReference type="InterPro" id="IPR013083">
    <property type="entry name" value="Znf_RING/FYVE/PHD"/>
</dbReference>
<sequence length="888" mass="96584">MGCRQSSSVSYQTGIKRDNDEVREAALQAVGDEATQSPDLVTRIELKLACSKLRRTSNCRVKVYLKSGAEKYQLIGKTEILPDTQNPTFAQGIFLDFLFEVQQKVRFEVYHVPQSTGKSRESDFLGLAEMHLAEIVTCPGGVVTRELKHSTRPSGNGDVTIIAEEVQGTKRTVKFDMRCTGLPGKGIFSKPRYYVVISRAMPATEAQSGAPLPVVYRTEVVEDTSEPSFATAELPVESLCRGDPARKILFQMMDKKGPDKLIGSGSCSLADLQAAAIEEAPVVVQLLRSDDKAAEAGVLTLDNVGELSKDDPHREIDRPGAVPSASSELVKHVSFLEYIEGGLEINLIVAIDFTFSNGDPNHPSSLHYYDPHSANDYVMAIRAVGEILEHYDQDKKYPVYGFGAKLPPDYSHTSHLFACNGDYFLPEVVGVDGIVDAYRKALQVVHLHGPTMFSEIVQLASGWAEQYSVGKTDEQKYFILLILTDGAIVDLQATIDAIVEASKAPLSIIIVGVGDQDFGMMNVLDADDHPLVSSIDHSTMERDIVQFVPFNEFKDKSYTELAMATLDEVPREVVNYYHNRNKVLPRPRRDAADANDDPPIGDPSVFEAPKCIEQDKRRTVRVLTKCGLSATGAARLVEDSLPCIDDEYLAALAKQRLREDNAAAGGPFYQCLQTLKQHNLSFAHGMNVSVLSSSELSSPLPQQGPPSPSSKSGFRRASAGSRMSFVRSSTREALSVRDVAGGSWGENDGISPVSEEASVALPNASAPMSPESEAPGEGPPEGVARPELQNQSSSGGRSSRRRSTGRRRSSTQRRSRSHISRSSTGTIAVQDAESGLCKVCFENATNTVLLPCKHQCMCLDCAAGVKDSTGKCPICRLTIDTVIDAIQS</sequence>
<proteinExistence type="inferred from homology"/>
<dbReference type="CDD" id="cd04048">
    <property type="entry name" value="C2A_Copine"/>
    <property type="match status" value="1"/>
</dbReference>
<protein>
    <submittedName>
        <fullName evidence="6">Uncharacterized protein</fullName>
    </submittedName>
</protein>
<dbReference type="Pfam" id="PF13920">
    <property type="entry name" value="zf-C3HC4_3"/>
    <property type="match status" value="1"/>
</dbReference>
<dbReference type="InterPro" id="IPR036465">
    <property type="entry name" value="vWFA_dom_sf"/>
</dbReference>
<dbReference type="GO" id="GO:0005886">
    <property type="term" value="C:plasma membrane"/>
    <property type="evidence" value="ECO:0007669"/>
    <property type="project" value="TreeGrafter"/>
</dbReference>
<organism evidence="6 7">
    <name type="scientific">Perkinsus olseni</name>
    <name type="common">Perkinsus atlanticus</name>
    <dbReference type="NCBI Taxonomy" id="32597"/>
    <lineage>
        <taxon>Eukaryota</taxon>
        <taxon>Sar</taxon>
        <taxon>Alveolata</taxon>
        <taxon>Perkinsozoa</taxon>
        <taxon>Perkinsea</taxon>
        <taxon>Perkinsida</taxon>
        <taxon>Perkinsidae</taxon>
        <taxon>Perkinsus</taxon>
    </lineage>
</organism>
<dbReference type="SMART" id="SM00239">
    <property type="entry name" value="C2"/>
    <property type="match status" value="2"/>
</dbReference>
<keyword evidence="2" id="KW-0863">Zinc-finger</keyword>
<dbReference type="Gene3D" id="3.30.40.10">
    <property type="entry name" value="Zinc/RING finger domain, C3HC4 (zinc finger)"/>
    <property type="match status" value="1"/>
</dbReference>
<dbReference type="Proteomes" id="UP000570595">
    <property type="component" value="Unassembled WGS sequence"/>
</dbReference>
<feature type="domain" description="C2" evidence="4">
    <location>
        <begin position="23"/>
        <end position="147"/>
    </location>
</feature>
<dbReference type="InterPro" id="IPR002035">
    <property type="entry name" value="VWF_A"/>
</dbReference>